<dbReference type="Proteomes" id="UP000377803">
    <property type="component" value="Chromosome"/>
</dbReference>
<dbReference type="OrthoDB" id="107643at2157"/>
<feature type="transmembrane region" description="Helical" evidence="1">
    <location>
        <begin position="59"/>
        <end position="79"/>
    </location>
</feature>
<dbReference type="AlphaFoldDB" id="A0A5Q0UHJ5"/>
<proteinExistence type="predicted"/>
<organism evidence="2 3">
    <name type="scientific">Candidatus Nanohalobium constans</name>
    <dbReference type="NCBI Taxonomy" id="2565781"/>
    <lineage>
        <taxon>Archaea</taxon>
        <taxon>Candidatus Nanohalarchaeota</taxon>
        <taxon>Candidatus Nanohalobia</taxon>
        <taxon>Candidatus Nanohalobiales</taxon>
        <taxon>Candidatus Nanohalobiaceae</taxon>
        <taxon>Candidatus Nanohalobium</taxon>
    </lineage>
</organism>
<dbReference type="GeneID" id="42364900"/>
<evidence type="ECO:0000313" key="2">
    <source>
        <dbReference type="EMBL" id="QGA80415.1"/>
    </source>
</evidence>
<evidence type="ECO:0000313" key="3">
    <source>
        <dbReference type="Proteomes" id="UP000377803"/>
    </source>
</evidence>
<feature type="transmembrane region" description="Helical" evidence="1">
    <location>
        <begin position="116"/>
        <end position="139"/>
    </location>
</feature>
<dbReference type="RefSeq" id="WP_153550155.1">
    <property type="nucleotide sequence ID" value="NZ_CP040089.1"/>
</dbReference>
<evidence type="ECO:0000256" key="1">
    <source>
        <dbReference type="SAM" id="Phobius"/>
    </source>
</evidence>
<feature type="transmembrane region" description="Helical" evidence="1">
    <location>
        <begin position="295"/>
        <end position="312"/>
    </location>
</feature>
<accession>A0A5Q0UHJ5</accession>
<feature type="transmembrane region" description="Helical" evidence="1">
    <location>
        <begin position="145"/>
        <end position="163"/>
    </location>
</feature>
<keyword evidence="3" id="KW-1185">Reference proteome</keyword>
<evidence type="ECO:0008006" key="4">
    <source>
        <dbReference type="Google" id="ProtNLM"/>
    </source>
</evidence>
<keyword evidence="1" id="KW-1133">Transmembrane helix</keyword>
<protein>
    <recommendedName>
        <fullName evidence="4">ABC transporter permease</fullName>
    </recommendedName>
</protein>
<feature type="transmembrane region" description="Helical" evidence="1">
    <location>
        <begin position="324"/>
        <end position="347"/>
    </location>
</feature>
<feature type="transmembrane region" description="Helical" evidence="1">
    <location>
        <begin position="226"/>
        <end position="244"/>
    </location>
</feature>
<feature type="transmembrane region" description="Helical" evidence="1">
    <location>
        <begin position="197"/>
        <end position="220"/>
    </location>
</feature>
<dbReference type="KEGG" id="ncon:LC1Nh_0515"/>
<name>A0A5Q0UHJ5_9ARCH</name>
<reference evidence="3" key="1">
    <citation type="submission" date="2019-05" db="EMBL/GenBank/DDBJ databases">
        <title>Candidatus Nanohalobium constans, a novel model system to study the DPANN nano-sized archaea: genomic and physiological characterization of a nanoarchaeon co-cultured with its chitinotrophic host.</title>
        <authorList>
            <person name="La Cono V."/>
            <person name="Arcadi E."/>
            <person name="Crisafi F."/>
            <person name="Denaro R."/>
            <person name="La Spada G."/>
            <person name="Messina E."/>
            <person name="Smedile F."/>
            <person name="Toshchakov S.V."/>
            <person name="Shevchenko M.A."/>
            <person name="Golyshin P.N."/>
            <person name="Golyshina O.V."/>
            <person name="Ferrer M."/>
            <person name="Rohde M."/>
            <person name="Mushegian A."/>
            <person name="Sorokin D.Y."/>
            <person name="Giuliano L."/>
            <person name="Yakimov M.M."/>
        </authorList>
    </citation>
    <scope>NUCLEOTIDE SEQUENCE [LARGE SCALE GENOMIC DNA]</scope>
    <source>
        <strain evidence="3">LC1Nh</strain>
    </source>
</reference>
<gene>
    <name evidence="2" type="ORF">LC1Nh_0515</name>
</gene>
<keyword evidence="1" id="KW-0812">Transmembrane</keyword>
<feature type="transmembrane region" description="Helical" evidence="1">
    <location>
        <begin position="270"/>
        <end position="289"/>
    </location>
</feature>
<dbReference type="EMBL" id="CP040089">
    <property type="protein sequence ID" value="QGA80415.1"/>
    <property type="molecule type" value="Genomic_DNA"/>
</dbReference>
<keyword evidence="1" id="KW-0472">Membrane</keyword>
<sequence length="376" mass="42823">MKQFLKIVWMMMVEEWRSHSRIYRGHSFALFPVLVFIFAAAFSYFTVNYSTLNPEILDAGLLALGGMFGLAAGTIGFYGRDAFQNVLGQTEYLVYTSQTLPLSGRKLGAAFLIKDILYYSLILTLPVTAGFAVFHLPVIYSLPEMMGFFSLAAALSLSISHFTRPRILKPEMDLPIDSLTNKAFIDVSRSTGGFLKIIFSLGLLTFFYWYFVFFFPIANAFLRNPLLSFSVVVGIANLSVYNWINRFDSLKDYDYLPVKYRSLVDSKKKAYTILTLPLTTLLILVAYLFYPGDLFLALLIGYTTTMYSLVVVEKLTKLKPNIRFYQTGTFIKFLIIESIVIVPLLFASVIYRGIWIEIVVFSMLILFSSALIEEHW</sequence>